<sequence>MRLGDAGLNENAVNRLFENAQADRQYEMDSGFFPSVVENISLGICALELAARYRKAIEELQ</sequence>
<geneLocation type="plasmid" evidence="2"/>
<dbReference type="AlphaFoldDB" id="F6G8C3"/>
<reference evidence="1 2" key="1">
    <citation type="journal article" date="2011" name="J. Bacteriol.">
        <title>Complete genome sequence of the plant pathogen Ralstonia solanacearum strain Po82.</title>
        <authorList>
            <person name="Xu J."/>
            <person name="Zheng H.J."/>
            <person name="Liu L."/>
            <person name="Pan Z.C."/>
            <person name="Prior P."/>
            <person name="Tang B."/>
            <person name="Xu J.S."/>
            <person name="Zhang H."/>
            <person name="Tian Q."/>
            <person name="Zhang L.Q."/>
            <person name="Feng J."/>
        </authorList>
    </citation>
    <scope>NUCLEOTIDE SEQUENCE [LARGE SCALE GENOMIC DNA]</scope>
    <source>
        <strain evidence="2">Po82</strain>
    </source>
</reference>
<protein>
    <submittedName>
        <fullName evidence="1">Uncharacterized protein</fullName>
    </submittedName>
</protein>
<organism evidence="1 2">
    <name type="scientific">Ralstonia solanacearum (strain Po82)</name>
    <dbReference type="NCBI Taxonomy" id="1031711"/>
    <lineage>
        <taxon>Bacteria</taxon>
        <taxon>Pseudomonadati</taxon>
        <taxon>Pseudomonadota</taxon>
        <taxon>Betaproteobacteria</taxon>
        <taxon>Burkholderiales</taxon>
        <taxon>Burkholderiaceae</taxon>
        <taxon>Ralstonia</taxon>
        <taxon>Ralstonia solanacearum species complex</taxon>
    </lineage>
</organism>
<accession>F6G8C3</accession>
<keyword evidence="1" id="KW-0614">Plasmid</keyword>
<dbReference type="HOGENOM" id="CLU_2919484_0_0_4"/>
<dbReference type="Proteomes" id="UP000007953">
    <property type="component" value="Plasmid megaplasmid"/>
</dbReference>
<evidence type="ECO:0000313" key="2">
    <source>
        <dbReference type="Proteomes" id="UP000007953"/>
    </source>
</evidence>
<dbReference type="KEGG" id="rsn:RSPO_m00311"/>
<dbReference type="EMBL" id="CP002820">
    <property type="protein sequence ID" value="AEG70952.1"/>
    <property type="molecule type" value="Genomic_DNA"/>
</dbReference>
<name>F6G8C3_RALS8</name>
<proteinExistence type="predicted"/>
<gene>
    <name evidence="1" type="ordered locus">RSPO_m00311</name>
</gene>
<evidence type="ECO:0000313" key="1">
    <source>
        <dbReference type="EMBL" id="AEG70952.1"/>
    </source>
</evidence>